<proteinExistence type="inferred from homology"/>
<dbReference type="EMBL" id="CP159872">
    <property type="protein sequence ID" value="XCM81251.1"/>
    <property type="molecule type" value="Genomic_DNA"/>
</dbReference>
<organism evidence="3">
    <name type="scientific">Kitasatospora camelliae</name>
    <dbReference type="NCBI Taxonomy" id="3156397"/>
    <lineage>
        <taxon>Bacteria</taxon>
        <taxon>Bacillati</taxon>
        <taxon>Actinomycetota</taxon>
        <taxon>Actinomycetes</taxon>
        <taxon>Kitasatosporales</taxon>
        <taxon>Streptomycetaceae</taxon>
        <taxon>Kitasatospora</taxon>
    </lineage>
</organism>
<dbReference type="PANTHER" id="PTHR31350:SF21">
    <property type="entry name" value="F-BOX ONLY PROTEIN 21"/>
    <property type="match status" value="1"/>
</dbReference>
<dbReference type="RefSeq" id="WP_354642189.1">
    <property type="nucleotide sequence ID" value="NZ_CP159872.1"/>
</dbReference>
<comment type="similarity">
    <text evidence="1">Belongs to the UPF0162 family.</text>
</comment>
<gene>
    <name evidence="3" type="ORF">ABWK59_21185</name>
</gene>
<name>A0AAU8JZJ9_9ACTN</name>
<evidence type="ECO:0000313" key="3">
    <source>
        <dbReference type="EMBL" id="XCM81251.1"/>
    </source>
</evidence>
<protein>
    <submittedName>
        <fullName evidence="3">Transglutaminase-like domain-containing protein</fullName>
    </submittedName>
</protein>
<dbReference type="Pfam" id="PF13369">
    <property type="entry name" value="Transglut_core2"/>
    <property type="match status" value="1"/>
</dbReference>
<evidence type="ECO:0000256" key="1">
    <source>
        <dbReference type="ARBA" id="ARBA00007100"/>
    </source>
</evidence>
<dbReference type="AlphaFoldDB" id="A0AAU8JZJ9"/>
<accession>A0AAU8JZJ9</accession>
<dbReference type="KEGG" id="kcm:ABWK59_21185"/>
<sequence>MTEQSRSRFRTEARAEHPDPVLLCLLAAAEHTLGPASGAVQIGIPAPAGRSAEAEEPPTLQALLAACQAALDRHASAVRRAVAERRPAGPEETAALMAAVLGGRERFHGTPADYKRLESSLLPDVLRRRRGLPIMLSLVWSAVAARAGLTVHGVALPGHFIVAVGGPAGGNEYVLADPFHGGRLLDLPDVEALVNASGHRFGPEMLTPAQPLDIVLRVLGNIRSWAADRPEHARTQLWATELALLLPRHPAQLRLERAELLVRMGDFLTGATEMDGYATILDAFDPDAAARVRREARAARHRLN</sequence>
<evidence type="ECO:0000259" key="2">
    <source>
        <dbReference type="Pfam" id="PF13369"/>
    </source>
</evidence>
<reference evidence="3" key="1">
    <citation type="submission" date="2024-06" db="EMBL/GenBank/DDBJ databases">
        <title>The genome sequences of Kitasatospora sp. strain HUAS MG31.</title>
        <authorList>
            <person name="Mo P."/>
        </authorList>
    </citation>
    <scope>NUCLEOTIDE SEQUENCE</scope>
    <source>
        <strain evidence="3">HUAS MG31</strain>
    </source>
</reference>
<dbReference type="PANTHER" id="PTHR31350">
    <property type="entry name" value="SI:DKEY-261L7.2"/>
    <property type="match status" value="1"/>
</dbReference>
<dbReference type="InterPro" id="IPR032698">
    <property type="entry name" value="SirB1_N"/>
</dbReference>
<feature type="domain" description="Protein SirB1 N-terminal" evidence="2">
    <location>
        <begin position="67"/>
        <end position="219"/>
    </location>
</feature>